<comment type="catalytic activity">
    <reaction evidence="1">
        <text>an L-aminoacyl-L-amino acid + H2O = 2 an L-alpha-amino acid</text>
        <dbReference type="Rhea" id="RHEA:48940"/>
        <dbReference type="ChEBI" id="CHEBI:15377"/>
        <dbReference type="ChEBI" id="CHEBI:59869"/>
        <dbReference type="ChEBI" id="CHEBI:77460"/>
        <dbReference type="EC" id="3.4.13.19"/>
    </reaction>
</comment>
<dbReference type="OrthoDB" id="445695at2759"/>
<evidence type="ECO:0000313" key="4">
    <source>
        <dbReference type="Proteomes" id="UP000243876"/>
    </source>
</evidence>
<reference evidence="4" key="1">
    <citation type="submission" date="2015-02" db="EMBL/GenBank/DDBJ databases">
        <authorList>
            <person name="Gon?alves P."/>
        </authorList>
    </citation>
    <scope>NUCLEOTIDE SEQUENCE [LARGE SCALE GENOMIC DNA]</scope>
</reference>
<dbReference type="PANTHER" id="PTHR10443">
    <property type="entry name" value="MICROSOMAL DIPEPTIDASE"/>
    <property type="match status" value="1"/>
</dbReference>
<keyword evidence="1" id="KW-0479">Metal-binding</keyword>
<protein>
    <recommendedName>
        <fullName evidence="1">Dipeptidase</fullName>
        <ecNumber evidence="1">3.4.13.19</ecNumber>
    </recommendedName>
</protein>
<evidence type="ECO:0000313" key="3">
    <source>
        <dbReference type="EMBL" id="CEQ38832.1"/>
    </source>
</evidence>
<keyword evidence="1" id="KW-0378">Hydrolase</keyword>
<dbReference type="EC" id="3.4.13.19" evidence="1"/>
<dbReference type="GO" id="GO:0046872">
    <property type="term" value="F:metal ion binding"/>
    <property type="evidence" value="ECO:0007669"/>
    <property type="project" value="UniProtKB-UniRule"/>
</dbReference>
<proteinExistence type="inferred from homology"/>
<gene>
    <name evidence="3" type="primary">SPOSA6832_00310</name>
</gene>
<feature type="region of interest" description="Disordered" evidence="2">
    <location>
        <begin position="1"/>
        <end position="23"/>
    </location>
</feature>
<dbReference type="CDD" id="cd01301">
    <property type="entry name" value="rDP_like"/>
    <property type="match status" value="1"/>
</dbReference>
<dbReference type="InterPro" id="IPR008257">
    <property type="entry name" value="Pept_M19"/>
</dbReference>
<dbReference type="GO" id="GO:0070573">
    <property type="term" value="F:metallodipeptidase activity"/>
    <property type="evidence" value="ECO:0007669"/>
    <property type="project" value="InterPro"/>
</dbReference>
<dbReference type="Pfam" id="PF01244">
    <property type="entry name" value="Peptidase_M19"/>
    <property type="match status" value="2"/>
</dbReference>
<dbReference type="EMBL" id="CENE01000001">
    <property type="protein sequence ID" value="CEQ38832.1"/>
    <property type="molecule type" value="Genomic_DNA"/>
</dbReference>
<dbReference type="PANTHER" id="PTHR10443:SF12">
    <property type="entry name" value="DIPEPTIDASE"/>
    <property type="match status" value="1"/>
</dbReference>
<keyword evidence="4" id="KW-1185">Reference proteome</keyword>
<dbReference type="Gene3D" id="3.20.20.140">
    <property type="entry name" value="Metal-dependent hydrolases"/>
    <property type="match status" value="2"/>
</dbReference>
<keyword evidence="1" id="KW-0862">Zinc</keyword>
<evidence type="ECO:0000256" key="1">
    <source>
        <dbReference type="RuleBase" id="RU341113"/>
    </source>
</evidence>
<dbReference type="GO" id="GO:0006508">
    <property type="term" value="P:proteolysis"/>
    <property type="evidence" value="ECO:0007669"/>
    <property type="project" value="UniProtKB-KW"/>
</dbReference>
<comment type="cofactor">
    <cofactor evidence="1">
        <name>Zn(2+)</name>
        <dbReference type="ChEBI" id="CHEBI:29105"/>
    </cofactor>
</comment>
<keyword evidence="1" id="KW-0645">Protease</keyword>
<name>A0A0D6EFP7_SPOSA</name>
<keyword evidence="1" id="KW-0482">Metalloprotease</keyword>
<dbReference type="AlphaFoldDB" id="A0A0D6EFP7"/>
<dbReference type="InterPro" id="IPR032466">
    <property type="entry name" value="Metal_Hydrolase"/>
</dbReference>
<keyword evidence="1" id="KW-0224">Dipeptidase</keyword>
<organism evidence="3 4">
    <name type="scientific">Sporidiobolus salmonicolor</name>
    <name type="common">Yeast-like fungus</name>
    <name type="synonym">Sporobolomyces salmonicolor</name>
    <dbReference type="NCBI Taxonomy" id="5005"/>
    <lineage>
        <taxon>Eukaryota</taxon>
        <taxon>Fungi</taxon>
        <taxon>Dikarya</taxon>
        <taxon>Basidiomycota</taxon>
        <taxon>Pucciniomycotina</taxon>
        <taxon>Microbotryomycetes</taxon>
        <taxon>Sporidiobolales</taxon>
        <taxon>Sporidiobolaceae</taxon>
        <taxon>Sporobolomyces</taxon>
    </lineage>
</organism>
<comment type="similarity">
    <text evidence="1">Belongs to the metallo-dependent hydrolases superfamily. Peptidase M19 family.</text>
</comment>
<dbReference type="PROSITE" id="PS51365">
    <property type="entry name" value="RENAL_DIPEPTIDASE_2"/>
    <property type="match status" value="1"/>
</dbReference>
<accession>A0A0D6EFP7</accession>
<dbReference type="SUPFAM" id="SSF51556">
    <property type="entry name" value="Metallo-dependent hydrolases"/>
    <property type="match status" value="1"/>
</dbReference>
<sequence length="529" mass="57342">MKGLQDSTEPEQRFQSRPPPRGRAPSFRRFFTVVVLAAACLAFSSPATTLELVGDGWIAFQHAVIPLPTDPHERALALLARQPIIAKDSAGSHPFLRQIDGHVDLPVITRFMYRNQIGDIDMNSTIKGHVDIPRLRAGRVGGFFWSVFVPCPEDAGYPKDNDGNFTTPTHRTFEFTPTASAWRRAMKHGKIGGMLGVEGGHQLGSSLASIRAYYALGARYVTLTHTCHNALADSCGMQDVPIAPRWGGLSAFGLTAIQEMNRLGMLIDVSHTAPETASAALTHSEAPVIFSHSNARGVHGAVRNVPDAILRRIGAIDPSRRQFNLSEDGEKGLGWGAESGEAEKKVKGGDSLVMLNFSPLFVSEWPNGTGVRANVSLVAGEFRSLLPPPGPSLAFESTSLAAVPLLRPHLRRLPGSLPPPADHADYIGRLAGREHIGIGADFDGIPTTPEGLEDVSAYPRLIAELIRRGWTDKEILGVAGVWRLTPLVAIGNLLRILDKVEATSRRLRHLPPSTAIFEGRDDLNKRDGF</sequence>
<evidence type="ECO:0000256" key="2">
    <source>
        <dbReference type="SAM" id="MobiDB-lite"/>
    </source>
</evidence>
<dbReference type="Proteomes" id="UP000243876">
    <property type="component" value="Unassembled WGS sequence"/>
</dbReference>